<feature type="non-terminal residue" evidence="2">
    <location>
        <position position="120"/>
    </location>
</feature>
<dbReference type="AlphaFoldDB" id="A0A9W9MYE6"/>
<reference evidence="2" key="2">
    <citation type="journal article" date="2023" name="IMA Fungus">
        <title>Comparative genomic study of the Penicillium genus elucidates a diverse pangenome and 15 lateral gene transfer events.</title>
        <authorList>
            <person name="Petersen C."/>
            <person name="Sorensen T."/>
            <person name="Nielsen M.R."/>
            <person name="Sondergaard T.E."/>
            <person name="Sorensen J.L."/>
            <person name="Fitzpatrick D.A."/>
            <person name="Frisvad J.C."/>
            <person name="Nielsen K.L."/>
        </authorList>
    </citation>
    <scope>NUCLEOTIDE SEQUENCE</scope>
    <source>
        <strain evidence="2">IBT 20477</strain>
    </source>
</reference>
<name>A0A9W9MYE6_9EURO</name>
<evidence type="ECO:0000256" key="1">
    <source>
        <dbReference type="SAM" id="Phobius"/>
    </source>
</evidence>
<evidence type="ECO:0000313" key="2">
    <source>
        <dbReference type="EMBL" id="KAJ5209757.1"/>
    </source>
</evidence>
<comment type="caution">
    <text evidence="2">The sequence shown here is derived from an EMBL/GenBank/DDBJ whole genome shotgun (WGS) entry which is preliminary data.</text>
</comment>
<protein>
    <submittedName>
        <fullName evidence="2">Uncharacterized protein</fullName>
    </submittedName>
</protein>
<dbReference type="Proteomes" id="UP001150942">
    <property type="component" value="Unassembled WGS sequence"/>
</dbReference>
<dbReference type="EMBL" id="JAPQKQ010000002">
    <property type="protein sequence ID" value="KAJ5209757.1"/>
    <property type="molecule type" value="Genomic_DNA"/>
</dbReference>
<reference evidence="2" key="1">
    <citation type="submission" date="2022-11" db="EMBL/GenBank/DDBJ databases">
        <authorList>
            <person name="Petersen C."/>
        </authorList>
    </citation>
    <scope>NUCLEOTIDE SEQUENCE</scope>
    <source>
        <strain evidence="2">IBT 20477</strain>
    </source>
</reference>
<gene>
    <name evidence="2" type="ORF">N7449_004136</name>
</gene>
<organism evidence="2 3">
    <name type="scientific">Penicillium cf. viridicatum</name>
    <dbReference type="NCBI Taxonomy" id="2972119"/>
    <lineage>
        <taxon>Eukaryota</taxon>
        <taxon>Fungi</taxon>
        <taxon>Dikarya</taxon>
        <taxon>Ascomycota</taxon>
        <taxon>Pezizomycotina</taxon>
        <taxon>Eurotiomycetes</taxon>
        <taxon>Eurotiomycetidae</taxon>
        <taxon>Eurotiales</taxon>
        <taxon>Aspergillaceae</taxon>
        <taxon>Penicillium</taxon>
    </lineage>
</organism>
<keyword evidence="3" id="KW-1185">Reference proteome</keyword>
<dbReference type="OrthoDB" id="4357472at2759"/>
<keyword evidence="1" id="KW-1133">Transmembrane helix</keyword>
<evidence type="ECO:0000313" key="3">
    <source>
        <dbReference type="Proteomes" id="UP001150942"/>
    </source>
</evidence>
<accession>A0A9W9MYE6</accession>
<keyword evidence="1" id="KW-0812">Transmembrane</keyword>
<feature type="transmembrane region" description="Helical" evidence="1">
    <location>
        <begin position="50"/>
        <end position="72"/>
    </location>
</feature>
<sequence>ASNQSEEIGAVVILQSRPQSYPDVSQLPTLNKTLCNSRTIAPKLLGHPSYVGVPLSISLLLCTDLSFTYSHLLPHTALHFYFSSIILYHPSIAFGLLLFSVLVELGTWYAGRCNLIYHHH</sequence>
<keyword evidence="1" id="KW-0472">Membrane</keyword>
<proteinExistence type="predicted"/>